<dbReference type="Gene3D" id="2.40.50.100">
    <property type="match status" value="1"/>
</dbReference>
<keyword evidence="10" id="KW-1185">Reference proteome</keyword>
<keyword evidence="5 9" id="KW-0067">ATP-binding</keyword>
<comment type="caution">
    <text evidence="9">The sequence shown here is derived from an EMBL/GenBank/DDBJ whole genome shotgun (WGS) entry which is preliminary data.</text>
</comment>
<dbReference type="PANTHER" id="PTHR43875">
    <property type="entry name" value="MALTODEXTRIN IMPORT ATP-BINDING PROTEIN MSMX"/>
    <property type="match status" value="1"/>
</dbReference>
<dbReference type="InterPro" id="IPR015855">
    <property type="entry name" value="ABC_transpr_MalK-like"/>
</dbReference>
<evidence type="ECO:0000313" key="10">
    <source>
        <dbReference type="Proteomes" id="UP000761264"/>
    </source>
</evidence>
<dbReference type="InterPro" id="IPR017871">
    <property type="entry name" value="ABC_transporter-like_CS"/>
</dbReference>
<keyword evidence="6" id="KW-1278">Translocase</keyword>
<dbReference type="SUPFAM" id="SSF50331">
    <property type="entry name" value="MOP-like"/>
    <property type="match status" value="1"/>
</dbReference>
<keyword evidence="2" id="KW-0813">Transport</keyword>
<protein>
    <submittedName>
        <fullName evidence="9">ABC transporter ATP-binding protein</fullName>
    </submittedName>
</protein>
<keyword evidence="4" id="KW-0547">Nucleotide-binding</keyword>
<organism evidence="9 10">
    <name type="scientific">Pelagibius litoralis</name>
    <dbReference type="NCBI Taxonomy" id="374515"/>
    <lineage>
        <taxon>Bacteria</taxon>
        <taxon>Pseudomonadati</taxon>
        <taxon>Pseudomonadota</taxon>
        <taxon>Alphaproteobacteria</taxon>
        <taxon>Rhodospirillales</taxon>
        <taxon>Rhodovibrionaceae</taxon>
        <taxon>Pelagibius</taxon>
    </lineage>
</organism>
<dbReference type="PANTHER" id="PTHR43875:SF15">
    <property type="entry name" value="TREHALOSE IMPORT ATP-BINDING PROTEIN SUGC"/>
    <property type="match status" value="1"/>
</dbReference>
<evidence type="ECO:0000313" key="9">
    <source>
        <dbReference type="EMBL" id="NIA68704.1"/>
    </source>
</evidence>
<dbReference type="InterPro" id="IPR003593">
    <property type="entry name" value="AAA+_ATPase"/>
</dbReference>
<accession>A0A967EVY4</accession>
<dbReference type="GO" id="GO:0055052">
    <property type="term" value="C:ATP-binding cassette (ABC) transporter complex, substrate-binding subunit-containing"/>
    <property type="evidence" value="ECO:0007669"/>
    <property type="project" value="TreeGrafter"/>
</dbReference>
<dbReference type="SMART" id="SM00382">
    <property type="entry name" value="AAA"/>
    <property type="match status" value="1"/>
</dbReference>
<dbReference type="RefSeq" id="WP_167223551.1">
    <property type="nucleotide sequence ID" value="NZ_JAAQPH010000005.1"/>
</dbReference>
<proteinExistence type="inferred from homology"/>
<evidence type="ECO:0000256" key="7">
    <source>
        <dbReference type="ARBA" id="ARBA00023136"/>
    </source>
</evidence>
<dbReference type="PROSITE" id="PS50893">
    <property type="entry name" value="ABC_TRANSPORTER_2"/>
    <property type="match status" value="1"/>
</dbReference>
<dbReference type="Pfam" id="PF17912">
    <property type="entry name" value="OB_MalK"/>
    <property type="match status" value="1"/>
</dbReference>
<dbReference type="CDD" id="cd03301">
    <property type="entry name" value="ABC_MalK_N"/>
    <property type="match status" value="1"/>
</dbReference>
<evidence type="ECO:0000259" key="8">
    <source>
        <dbReference type="PROSITE" id="PS50893"/>
    </source>
</evidence>
<evidence type="ECO:0000256" key="3">
    <source>
        <dbReference type="ARBA" id="ARBA00022475"/>
    </source>
</evidence>
<keyword evidence="7" id="KW-0472">Membrane</keyword>
<evidence type="ECO:0000256" key="1">
    <source>
        <dbReference type="ARBA" id="ARBA00005417"/>
    </source>
</evidence>
<evidence type="ECO:0000256" key="5">
    <source>
        <dbReference type="ARBA" id="ARBA00022840"/>
    </source>
</evidence>
<dbReference type="Gene3D" id="3.40.50.300">
    <property type="entry name" value="P-loop containing nucleotide triphosphate hydrolases"/>
    <property type="match status" value="1"/>
</dbReference>
<evidence type="ECO:0000256" key="4">
    <source>
        <dbReference type="ARBA" id="ARBA00022741"/>
    </source>
</evidence>
<dbReference type="Proteomes" id="UP000761264">
    <property type="component" value="Unassembled WGS sequence"/>
</dbReference>
<dbReference type="SUPFAM" id="SSF52540">
    <property type="entry name" value="P-loop containing nucleoside triphosphate hydrolases"/>
    <property type="match status" value="1"/>
</dbReference>
<dbReference type="InterPro" id="IPR012340">
    <property type="entry name" value="NA-bd_OB-fold"/>
</dbReference>
<sequence>MAEIELRNVRKNWGEFVGVDDVSMKIADQEFVVFLGPSGCGKTTTMRMIAGLEDPTGGEVIIDGEVVNDVDARDRDVAMVFQSYALYPNMTIFENIRFPLRMRGIPKSQHVELVKRAAEMVELGDYLDRKPGALSGGQRQRAALARAVVRQPHVFLMDEPLSNLDAKLRSAMRVQIKHLQRRLKITTVYVTHDQVEAMTLADRIVIMNGGAIQQIGTPDEIYTNPANTFIAGFIGSPPMNLIKGHVEGGTFTAPGVRVEGIAVESGRAVTLGIRPEDCHLNGTPSQMTGTVFGIEPTGDQTLVSLRTDDDLFEIRADRDFRAPLDTTAHIGFDLDRLYLFDGATGERLR</sequence>
<dbReference type="InterPro" id="IPR003439">
    <property type="entry name" value="ABC_transporter-like_ATP-bd"/>
</dbReference>
<dbReference type="GO" id="GO:0016887">
    <property type="term" value="F:ATP hydrolysis activity"/>
    <property type="evidence" value="ECO:0007669"/>
    <property type="project" value="InterPro"/>
</dbReference>
<reference evidence="9" key="1">
    <citation type="submission" date="2020-03" db="EMBL/GenBank/DDBJ databases">
        <title>Genome of Pelagibius litoralis DSM 21314T.</title>
        <authorList>
            <person name="Wang G."/>
        </authorList>
    </citation>
    <scope>NUCLEOTIDE SEQUENCE</scope>
    <source>
        <strain evidence="9">DSM 21314</strain>
    </source>
</reference>
<dbReference type="GO" id="GO:0008643">
    <property type="term" value="P:carbohydrate transport"/>
    <property type="evidence" value="ECO:0007669"/>
    <property type="project" value="InterPro"/>
</dbReference>
<dbReference type="InterPro" id="IPR047641">
    <property type="entry name" value="ABC_transpr_MalK/UgpC-like"/>
</dbReference>
<dbReference type="NCBIfam" id="NF008653">
    <property type="entry name" value="PRK11650.1"/>
    <property type="match status" value="1"/>
</dbReference>
<dbReference type="InterPro" id="IPR008995">
    <property type="entry name" value="Mo/tungstate-bd_C_term_dom"/>
</dbReference>
<dbReference type="GO" id="GO:0140359">
    <property type="term" value="F:ABC-type transporter activity"/>
    <property type="evidence" value="ECO:0007669"/>
    <property type="project" value="InterPro"/>
</dbReference>
<dbReference type="InterPro" id="IPR040582">
    <property type="entry name" value="OB_MalK-like"/>
</dbReference>
<dbReference type="EMBL" id="JAAQPH010000005">
    <property type="protein sequence ID" value="NIA68704.1"/>
    <property type="molecule type" value="Genomic_DNA"/>
</dbReference>
<evidence type="ECO:0000256" key="6">
    <source>
        <dbReference type="ARBA" id="ARBA00022967"/>
    </source>
</evidence>
<keyword evidence="3" id="KW-1003">Cell membrane</keyword>
<name>A0A967EVY4_9PROT</name>
<dbReference type="Gene3D" id="2.40.50.140">
    <property type="entry name" value="Nucleic acid-binding proteins"/>
    <property type="match status" value="1"/>
</dbReference>
<comment type="similarity">
    <text evidence="1">Belongs to the ABC transporter superfamily.</text>
</comment>
<dbReference type="AlphaFoldDB" id="A0A967EVY4"/>
<dbReference type="PROSITE" id="PS00211">
    <property type="entry name" value="ABC_TRANSPORTER_1"/>
    <property type="match status" value="1"/>
</dbReference>
<dbReference type="InterPro" id="IPR027417">
    <property type="entry name" value="P-loop_NTPase"/>
</dbReference>
<dbReference type="GO" id="GO:0005524">
    <property type="term" value="F:ATP binding"/>
    <property type="evidence" value="ECO:0007669"/>
    <property type="project" value="UniProtKB-KW"/>
</dbReference>
<evidence type="ECO:0000256" key="2">
    <source>
        <dbReference type="ARBA" id="ARBA00022448"/>
    </source>
</evidence>
<dbReference type="FunFam" id="3.40.50.300:FF:000042">
    <property type="entry name" value="Maltose/maltodextrin ABC transporter, ATP-binding protein"/>
    <property type="match status" value="1"/>
</dbReference>
<gene>
    <name evidence="9" type="ORF">HBA54_08880</name>
</gene>
<dbReference type="Pfam" id="PF00005">
    <property type="entry name" value="ABC_tran"/>
    <property type="match status" value="1"/>
</dbReference>
<feature type="domain" description="ABC transporter" evidence="8">
    <location>
        <begin position="4"/>
        <end position="234"/>
    </location>
</feature>